<organism evidence="3 4">
    <name type="scientific">Actinomyces oris</name>
    <dbReference type="NCBI Taxonomy" id="544580"/>
    <lineage>
        <taxon>Bacteria</taxon>
        <taxon>Bacillati</taxon>
        <taxon>Actinomycetota</taxon>
        <taxon>Actinomycetes</taxon>
        <taxon>Actinomycetales</taxon>
        <taxon>Actinomycetaceae</taxon>
        <taxon>Actinomyces</taxon>
    </lineage>
</organism>
<dbReference type="Proteomes" id="UP000186769">
    <property type="component" value="Unassembled WGS sequence"/>
</dbReference>
<dbReference type="InterPro" id="IPR012495">
    <property type="entry name" value="TadE-like_dom"/>
</dbReference>
<evidence type="ECO:0000259" key="2">
    <source>
        <dbReference type="Pfam" id="PF07811"/>
    </source>
</evidence>
<keyword evidence="1" id="KW-1133">Transmembrane helix</keyword>
<gene>
    <name evidence="3" type="ORF">BKH15_08440</name>
</gene>
<dbReference type="Pfam" id="PF07811">
    <property type="entry name" value="TadE"/>
    <property type="match status" value="1"/>
</dbReference>
<feature type="transmembrane region" description="Helical" evidence="1">
    <location>
        <begin position="46"/>
        <end position="68"/>
    </location>
</feature>
<sequence length="165" mass="16577">MTPTPTTTRAVTGGRAWLAAKALRDRLRPVAGGADAGERGSMSVEMIVLVPVLLLIVMIAVAGGRLVSAEGMVQAAARDAARAASIERSAGDADAAARRSLAAADTANAQCSGGVDVGGFGRGGTVTATVSCRVELSDLGLVFLPGATTVTARSTAPVDTWRGTR</sequence>
<dbReference type="RefSeq" id="WP_075414942.1">
    <property type="nucleotide sequence ID" value="NZ_MSKW01000016.1"/>
</dbReference>
<dbReference type="AlphaFoldDB" id="A0A1Q8X771"/>
<keyword evidence="1" id="KW-0472">Membrane</keyword>
<evidence type="ECO:0000313" key="3">
    <source>
        <dbReference type="EMBL" id="OLO76178.1"/>
    </source>
</evidence>
<dbReference type="EMBL" id="MSKW01000016">
    <property type="protein sequence ID" value="OLO76178.1"/>
    <property type="molecule type" value="Genomic_DNA"/>
</dbReference>
<keyword evidence="1" id="KW-0812">Transmembrane</keyword>
<name>A0A1Q8X771_9ACTO</name>
<proteinExistence type="predicted"/>
<feature type="domain" description="TadE-like" evidence="2">
    <location>
        <begin position="40"/>
        <end position="82"/>
    </location>
</feature>
<accession>A0A1Q8X771</accession>
<comment type="caution">
    <text evidence="3">The sequence shown here is derived from an EMBL/GenBank/DDBJ whole genome shotgun (WGS) entry which is preliminary data.</text>
</comment>
<evidence type="ECO:0000313" key="4">
    <source>
        <dbReference type="Proteomes" id="UP000186769"/>
    </source>
</evidence>
<protein>
    <submittedName>
        <fullName evidence="3">Pilus assembly protein TadE</fullName>
    </submittedName>
</protein>
<evidence type="ECO:0000256" key="1">
    <source>
        <dbReference type="SAM" id="Phobius"/>
    </source>
</evidence>
<reference evidence="3 4" key="1">
    <citation type="submission" date="2016-12" db="EMBL/GenBank/DDBJ databases">
        <title>Genomic comparison of strains in the 'Actinomyces naeslundii' group.</title>
        <authorList>
            <person name="Mughal S.R."/>
            <person name="Do T."/>
            <person name="Gilbert S.C."/>
            <person name="Witherden E.A."/>
            <person name="Didelot X."/>
            <person name="Beighton D."/>
        </authorList>
    </citation>
    <scope>NUCLEOTIDE SEQUENCE [LARGE SCALE GENOMIC DNA]</scope>
    <source>
        <strain evidence="3 4">G53E</strain>
    </source>
</reference>